<feature type="region of interest" description="Disordered" evidence="1">
    <location>
        <begin position="272"/>
        <end position="296"/>
    </location>
</feature>
<reference evidence="2 3" key="1">
    <citation type="journal article" date="2019" name="Nat. Plants">
        <title>Genome sequencing of Musa balbisiana reveals subgenome evolution and function divergence in polyploid bananas.</title>
        <authorList>
            <person name="Yao X."/>
        </authorList>
    </citation>
    <scope>NUCLEOTIDE SEQUENCE [LARGE SCALE GENOMIC DNA]</scope>
    <source>
        <strain evidence="3">cv. DH-PKW</strain>
        <tissue evidence="2">Leaves</tissue>
    </source>
</reference>
<organism evidence="2 3">
    <name type="scientific">Musa balbisiana</name>
    <name type="common">Banana</name>
    <dbReference type="NCBI Taxonomy" id="52838"/>
    <lineage>
        <taxon>Eukaryota</taxon>
        <taxon>Viridiplantae</taxon>
        <taxon>Streptophyta</taxon>
        <taxon>Embryophyta</taxon>
        <taxon>Tracheophyta</taxon>
        <taxon>Spermatophyta</taxon>
        <taxon>Magnoliopsida</taxon>
        <taxon>Liliopsida</taxon>
        <taxon>Zingiberales</taxon>
        <taxon>Musaceae</taxon>
        <taxon>Musa</taxon>
    </lineage>
</organism>
<evidence type="ECO:0000313" key="3">
    <source>
        <dbReference type="Proteomes" id="UP000317650"/>
    </source>
</evidence>
<evidence type="ECO:0000256" key="1">
    <source>
        <dbReference type="SAM" id="MobiDB-lite"/>
    </source>
</evidence>
<feature type="compositionally biased region" description="Basic and acidic residues" evidence="1">
    <location>
        <begin position="38"/>
        <end position="54"/>
    </location>
</feature>
<feature type="region of interest" description="Disordered" evidence="1">
    <location>
        <begin position="323"/>
        <end position="361"/>
    </location>
</feature>
<feature type="compositionally biased region" description="Basic and acidic residues" evidence="1">
    <location>
        <begin position="341"/>
        <end position="352"/>
    </location>
</feature>
<feature type="region of interest" description="Disordered" evidence="1">
    <location>
        <begin position="1"/>
        <end position="56"/>
    </location>
</feature>
<proteinExistence type="predicted"/>
<sequence>MVAPRKEEGSDRSSDGDAGEGFRANNGSESTHGGGVAERMRENLRGESDDDLSHEASCGAGDDRVLPWLQALDLQVLGACRADERSKPLLKLNVSSGPAEDKMLAQLSQHFEASEVGMLARCLCVPLVSVRVGKVKKLGNILCPTATRGQLNLNLLPSSNMHISFIGDNGCAESLAVLSNDFDSFDVILEEISADTSGRSFLLKLPGPRVLYYWCSEKSKVHGLELLAKMKDLLQRKPSLSRLTGISESRLDSFATHLGTYLLGSANTTEANSAASSHGLHGGSTPDETDCQFSSAVSQSRSRTVEVHLGQVHSVCQGGLNPRSSIFKDEMQRTVTSTRSGSREELKQHGDFHPSTLTKRSEPVASVSVSCTVNAQCTSKCEDDNSSNTEPSSIRSCGLPEIPSLPSLPSFNPMSIHLSPSQTTRSSSLFSPYYCWCPPCPSSLQYKATSSHLSSISEHIPLPPLSSLLPAAAPTVASVPAKLPMDVSELGAMTLPTLLPDALVPASFSVSSLTLPCSQQLPLFTPFISDPIVHIPVIDFCSSGPGYLVSAGPAISSVLSPLLPGLVSPLIPKAESAIEKNARETLKMLMASSPTASSPQLNVLPAVFNNLDESFSCAKMVNNHSAVVATSSQLLRGGTVDVDNVSSDLSCIGLCSLGEGVVHELYHTINCNPEEDNCSDDYDDLKEG</sequence>
<dbReference type="AlphaFoldDB" id="A0A4S8JNH5"/>
<accession>A0A4S8JNH5</accession>
<dbReference type="Proteomes" id="UP000317650">
    <property type="component" value="Chromosome 1"/>
</dbReference>
<keyword evidence="3" id="KW-1185">Reference proteome</keyword>
<gene>
    <name evidence="2" type="ORF">C4D60_Mb01t20110</name>
</gene>
<dbReference type="EMBL" id="PYDT01000004">
    <property type="protein sequence ID" value="THU63843.1"/>
    <property type="molecule type" value="Genomic_DNA"/>
</dbReference>
<name>A0A4S8JNH5_MUSBA</name>
<evidence type="ECO:0000313" key="2">
    <source>
        <dbReference type="EMBL" id="THU63843.1"/>
    </source>
</evidence>
<protein>
    <submittedName>
        <fullName evidence="2">Uncharacterized protein</fullName>
    </submittedName>
</protein>
<comment type="caution">
    <text evidence="2">The sequence shown here is derived from an EMBL/GenBank/DDBJ whole genome shotgun (WGS) entry which is preliminary data.</text>
</comment>
<dbReference type="PANTHER" id="PTHR36741:SF1">
    <property type="entry name" value="OS07G0100500 PROTEIN"/>
    <property type="match status" value="1"/>
</dbReference>
<feature type="compositionally biased region" description="Basic and acidic residues" evidence="1">
    <location>
        <begin position="1"/>
        <end position="15"/>
    </location>
</feature>
<dbReference type="PANTHER" id="PTHR36741">
    <property type="entry name" value="OS07G0100500 PROTEIN"/>
    <property type="match status" value="1"/>
</dbReference>